<dbReference type="Proteomes" id="UP000657918">
    <property type="component" value="Unassembled WGS sequence"/>
</dbReference>
<dbReference type="PANTHER" id="PTHR10891">
    <property type="entry name" value="EF-HAND CALCIUM-BINDING DOMAIN CONTAINING PROTEIN"/>
    <property type="match status" value="1"/>
</dbReference>
<name>A0A835MJ98_9ROSI</name>
<feature type="domain" description="EF-hand" evidence="4">
    <location>
        <begin position="455"/>
        <end position="490"/>
    </location>
</feature>
<dbReference type="OrthoDB" id="26525at2759"/>
<feature type="domain" description="EF-hand" evidence="4">
    <location>
        <begin position="193"/>
        <end position="228"/>
    </location>
</feature>
<proteinExistence type="predicted"/>
<dbReference type="Pfam" id="PF13499">
    <property type="entry name" value="EF-hand_7"/>
    <property type="match status" value="3"/>
</dbReference>
<evidence type="ECO:0000256" key="2">
    <source>
        <dbReference type="ARBA" id="ARBA00022737"/>
    </source>
</evidence>
<dbReference type="AlphaFoldDB" id="A0A835MJ98"/>
<feature type="domain" description="EF-hand" evidence="4">
    <location>
        <begin position="50"/>
        <end position="85"/>
    </location>
</feature>
<feature type="domain" description="EF-hand" evidence="4">
    <location>
        <begin position="86"/>
        <end position="121"/>
    </location>
</feature>
<dbReference type="Pfam" id="PF13833">
    <property type="entry name" value="EF-hand_8"/>
    <property type="match status" value="1"/>
</dbReference>
<dbReference type="SUPFAM" id="SSF47473">
    <property type="entry name" value="EF-hand"/>
    <property type="match status" value="4"/>
</dbReference>
<dbReference type="GO" id="GO:0005509">
    <property type="term" value="F:calcium ion binding"/>
    <property type="evidence" value="ECO:0007669"/>
    <property type="project" value="InterPro"/>
</dbReference>
<feature type="domain" description="EF-hand" evidence="4">
    <location>
        <begin position="274"/>
        <end position="309"/>
    </location>
</feature>
<protein>
    <recommendedName>
        <fullName evidence="4">EF-hand domain-containing protein</fullName>
    </recommendedName>
</protein>
<dbReference type="Pfam" id="PF13405">
    <property type="entry name" value="EF-hand_6"/>
    <property type="match status" value="3"/>
</dbReference>
<evidence type="ECO:0000256" key="3">
    <source>
        <dbReference type="ARBA" id="ARBA00022837"/>
    </source>
</evidence>
<keyword evidence="6" id="KW-1185">Reference proteome</keyword>
<dbReference type="InterPro" id="IPR018247">
    <property type="entry name" value="EF_Hand_1_Ca_BS"/>
</dbReference>
<feature type="domain" description="EF-hand" evidence="4">
    <location>
        <begin position="342"/>
        <end position="377"/>
    </location>
</feature>
<dbReference type="InterPro" id="IPR002048">
    <property type="entry name" value="EF_hand_dom"/>
</dbReference>
<keyword evidence="1" id="KW-0479">Metal-binding</keyword>
<feature type="domain" description="EF-hand" evidence="4">
    <location>
        <begin position="523"/>
        <end position="558"/>
    </location>
</feature>
<dbReference type="EMBL" id="JADGMS010000014">
    <property type="protein sequence ID" value="KAF9668572.1"/>
    <property type="molecule type" value="Genomic_DNA"/>
</dbReference>
<dbReference type="PROSITE" id="PS00018">
    <property type="entry name" value="EF_HAND_1"/>
    <property type="match status" value="9"/>
</dbReference>
<evidence type="ECO:0000313" key="5">
    <source>
        <dbReference type="EMBL" id="KAF9668572.1"/>
    </source>
</evidence>
<comment type="caution">
    <text evidence="5">The sequence shown here is derived from an EMBL/GenBank/DDBJ whole genome shotgun (WGS) entry which is preliminary data.</text>
</comment>
<dbReference type="Pfam" id="PF14244">
    <property type="entry name" value="Retrotran_gag_3"/>
    <property type="match status" value="1"/>
</dbReference>
<gene>
    <name evidence="5" type="ORF">SADUNF_Sadunf14G0017700</name>
</gene>
<accession>A0A835MJ98</accession>
<dbReference type="InterPro" id="IPR011992">
    <property type="entry name" value="EF-hand-dom_pair"/>
</dbReference>
<keyword evidence="2" id="KW-0677">Repeat</keyword>
<feature type="domain" description="EF-hand" evidence="4">
    <location>
        <begin position="572"/>
        <end position="594"/>
    </location>
</feature>
<sequence length="594" mass="67746">MFPWTHRLKNIDKGCCKPVTLPSPLMFPSTHRLKNIDKGCSEPVTLPSPLDEEQLNKIFDRFDSNGDGHLSWEELKSAYNILGMSFPGLRALKALCVADENRDGYISKKEFIKLTRKNPRDNYEEWARSIRTALRARKKFGFIDGTIKQPDKKSEDLEDWWTINSLLVSWIRNTIEPSLRSSISHPVTLQSPPGEEQLNKIFARFDSNGDGHLSWEELKSAYNILGMSFPGLRALKALCVADENRDGYVSQEEFIKLTRKNPSCKPANIHASQLSEEQVMIIFSRYDTNKDGFLSKEEVKRAYTELGKSFPGLRTWWTLHVGDENGDGRISCKPANIHASQLSEEQVMKIFSRFDTDGDGFLSKEEVKSAYNMLGKSFPGLRTWWTLHVGDENRDGYISQTDNGDGHLRWEELKSAYNSLGMSFPGLRALKALCVADENRDGYISQKEFIKLTRNNPQELMKIFSRFDTNKDGLLSKEEVKRAYTELGKSFPGPRTCWTLHVGDENGDGCISCKPANIFASQLSEEQLIQIFSRFDTNGDGLLSKEEVKSAYNFLGKSFPSLRTWWALHVGDENRDGYISQTEFIKLVKKNYLK</sequence>
<dbReference type="SMART" id="SM00054">
    <property type="entry name" value="EFh"/>
    <property type="match status" value="10"/>
</dbReference>
<organism evidence="5 6">
    <name type="scientific">Salix dunnii</name>
    <dbReference type="NCBI Taxonomy" id="1413687"/>
    <lineage>
        <taxon>Eukaryota</taxon>
        <taxon>Viridiplantae</taxon>
        <taxon>Streptophyta</taxon>
        <taxon>Embryophyta</taxon>
        <taxon>Tracheophyta</taxon>
        <taxon>Spermatophyta</taxon>
        <taxon>Magnoliopsida</taxon>
        <taxon>eudicotyledons</taxon>
        <taxon>Gunneridae</taxon>
        <taxon>Pentapetalae</taxon>
        <taxon>rosids</taxon>
        <taxon>fabids</taxon>
        <taxon>Malpighiales</taxon>
        <taxon>Salicaceae</taxon>
        <taxon>Saliceae</taxon>
        <taxon>Salix</taxon>
    </lineage>
</organism>
<dbReference type="PROSITE" id="PS50222">
    <property type="entry name" value="EF_HAND_2"/>
    <property type="match status" value="8"/>
</dbReference>
<dbReference type="Gene3D" id="1.10.238.10">
    <property type="entry name" value="EF-hand"/>
    <property type="match status" value="6"/>
</dbReference>
<keyword evidence="3" id="KW-0106">Calcium</keyword>
<evidence type="ECO:0000259" key="4">
    <source>
        <dbReference type="PROSITE" id="PS50222"/>
    </source>
</evidence>
<dbReference type="InterPro" id="IPR039647">
    <property type="entry name" value="EF_hand_pair_protein_CML-like"/>
</dbReference>
<dbReference type="InterPro" id="IPR029472">
    <property type="entry name" value="Copia-like_N"/>
</dbReference>
<evidence type="ECO:0000313" key="6">
    <source>
        <dbReference type="Proteomes" id="UP000657918"/>
    </source>
</evidence>
<reference evidence="5 6" key="1">
    <citation type="submission" date="2020-10" db="EMBL/GenBank/DDBJ databases">
        <title>Plant Genome Project.</title>
        <authorList>
            <person name="Zhang R.-G."/>
        </authorList>
    </citation>
    <scope>NUCLEOTIDE SEQUENCE [LARGE SCALE GENOMIC DNA]</scope>
    <source>
        <strain evidence="5">FAFU-HL-1</strain>
        <tissue evidence="5">Leaf</tissue>
    </source>
</reference>
<evidence type="ECO:0000256" key="1">
    <source>
        <dbReference type="ARBA" id="ARBA00022723"/>
    </source>
</evidence>
<dbReference type="CDD" id="cd00051">
    <property type="entry name" value="EFh"/>
    <property type="match status" value="3"/>
</dbReference>